<dbReference type="GO" id="GO:0031966">
    <property type="term" value="C:mitochondrial membrane"/>
    <property type="evidence" value="ECO:0007669"/>
    <property type="project" value="UniProtKB-SubCell"/>
</dbReference>
<evidence type="ECO:0000256" key="8">
    <source>
        <dbReference type="ARBA" id="ARBA00023128"/>
    </source>
</evidence>
<evidence type="ECO:0000256" key="3">
    <source>
        <dbReference type="ARBA" id="ARBA00022448"/>
    </source>
</evidence>
<keyword evidence="4 10" id="KW-0812">Transmembrane</keyword>
<dbReference type="Pfam" id="PF00153">
    <property type="entry name" value="Mito_carr"/>
    <property type="match status" value="3"/>
</dbReference>
<evidence type="ECO:0000313" key="12">
    <source>
        <dbReference type="Proteomes" id="UP000799764"/>
    </source>
</evidence>
<dbReference type="PROSITE" id="PS50920">
    <property type="entry name" value="SOLCAR"/>
    <property type="match status" value="3"/>
</dbReference>
<comment type="subcellular location">
    <subcellularLocation>
        <location evidence="1">Mitochondrion membrane</location>
        <topology evidence="1">Multi-pass membrane protein</topology>
    </subcellularLocation>
</comment>
<keyword evidence="12" id="KW-1185">Reference proteome</keyword>
<comment type="similarity">
    <text evidence="2">Belongs to the mitochondrial carrier (TC 2.A.29) family.</text>
</comment>
<dbReference type="Proteomes" id="UP000799764">
    <property type="component" value="Unassembled WGS sequence"/>
</dbReference>
<dbReference type="PANTHER" id="PTHR45624">
    <property type="entry name" value="MITOCHONDRIAL BASIC AMINO ACIDS TRANSPORTER-RELATED"/>
    <property type="match status" value="1"/>
</dbReference>
<dbReference type="AlphaFoldDB" id="A0A9P4PCM2"/>
<name>A0A9P4PCM2_9PLEO</name>
<protein>
    <submittedName>
        <fullName evidence="11">Mitochondrial carrier</fullName>
    </submittedName>
</protein>
<keyword evidence="7" id="KW-1133">Transmembrane helix</keyword>
<comment type="caution">
    <text evidence="11">The sequence shown here is derived from an EMBL/GenBank/DDBJ whole genome shotgun (WGS) entry which is preliminary data.</text>
</comment>
<evidence type="ECO:0000256" key="5">
    <source>
        <dbReference type="ARBA" id="ARBA00022737"/>
    </source>
</evidence>
<dbReference type="PANTHER" id="PTHR45624:SF31">
    <property type="entry name" value="MITOCHONDRIAL ORNITHINE TRANSPORTER 1"/>
    <property type="match status" value="1"/>
</dbReference>
<dbReference type="Gene3D" id="1.50.40.10">
    <property type="entry name" value="Mitochondrial carrier domain"/>
    <property type="match status" value="2"/>
</dbReference>
<evidence type="ECO:0000256" key="7">
    <source>
        <dbReference type="ARBA" id="ARBA00022989"/>
    </source>
</evidence>
<sequence>MDLQENPVRAGESGSRLSASYMVQEEPSAALDHTQGEEALKDVICGSAAGVVGKYIEYPFDTIKVRLQSQPNHLPLKYTGPIDCFKKALKQDGFVGIYRGISAPLVGAAVETSCLFFSYRLAGDALRTSGFYPELRGHPEKDLPYAGMLYCGMAAGAITSIFLTPIELVKCKMQVPLETPNATVARPGILGVIASVYRHQGLRGYWHGQFGTLIRETGGGAAWFGGYEGAKMLFQKASAVPDDDMPIWQRMASGSIAGMLYNFAFYPADTVKSRMQTEDVKQLTGQKSTFSAVCKAHWKQHGLKGMYRGCGITVARSIPSSAFIFTVYEELKKRWPASGHDRSSGIGWGRRSIVERFIEIPYEQRIIIESCAHNDIRKCLTKLKRLRIVAALRRGSLTDSPPSQHSAQQWTGYTCLRYKNIISQKAIEKVILDPQYHDVLALVKGVRNGVVYGSKVRFPHALVMIFLFRSGSLRSKSWLVFKATRQHARNLGLFALVYKSSMLLLRHTAPDGKERHYDSFLAGLLGGYTVFGRTIHNSVSQQIVIYVFARVALALAKLAVQPRHVGDVKGSGGGWGLLDERSKLRKELVKNGWVGFASLSWAMVMYVWRWHPEAVQPSLRSSMNYIYGQSDEWDSLRTFIWHNK</sequence>
<evidence type="ECO:0000256" key="9">
    <source>
        <dbReference type="ARBA" id="ARBA00023136"/>
    </source>
</evidence>
<evidence type="ECO:0000256" key="4">
    <source>
        <dbReference type="ARBA" id="ARBA00022692"/>
    </source>
</evidence>
<keyword evidence="9 10" id="KW-0472">Membrane</keyword>
<dbReference type="Pfam" id="PF02466">
    <property type="entry name" value="Tim17"/>
    <property type="match status" value="1"/>
</dbReference>
<evidence type="ECO:0000256" key="6">
    <source>
        <dbReference type="ARBA" id="ARBA00022792"/>
    </source>
</evidence>
<keyword evidence="3" id="KW-0813">Transport</keyword>
<dbReference type="InterPro" id="IPR050567">
    <property type="entry name" value="Mitochondrial_Carrier"/>
</dbReference>
<proteinExistence type="inferred from homology"/>
<evidence type="ECO:0000256" key="2">
    <source>
        <dbReference type="ARBA" id="ARBA00006375"/>
    </source>
</evidence>
<dbReference type="InterPro" id="IPR023395">
    <property type="entry name" value="MCP_dom_sf"/>
</dbReference>
<evidence type="ECO:0000256" key="1">
    <source>
        <dbReference type="ARBA" id="ARBA00004225"/>
    </source>
</evidence>
<feature type="repeat" description="Solcar" evidence="10">
    <location>
        <begin position="143"/>
        <end position="233"/>
    </location>
</feature>
<gene>
    <name evidence="11" type="ORF">P171DRAFT_474882</name>
</gene>
<dbReference type="InterPro" id="IPR018108">
    <property type="entry name" value="MCP_transmembrane"/>
</dbReference>
<keyword evidence="6" id="KW-0999">Mitochondrion inner membrane</keyword>
<reference evidence="11" key="1">
    <citation type="journal article" date="2020" name="Stud. Mycol.">
        <title>101 Dothideomycetes genomes: a test case for predicting lifestyles and emergence of pathogens.</title>
        <authorList>
            <person name="Haridas S."/>
            <person name="Albert R."/>
            <person name="Binder M."/>
            <person name="Bloem J."/>
            <person name="Labutti K."/>
            <person name="Salamov A."/>
            <person name="Andreopoulos B."/>
            <person name="Baker S."/>
            <person name="Barry K."/>
            <person name="Bills G."/>
            <person name="Bluhm B."/>
            <person name="Cannon C."/>
            <person name="Castanera R."/>
            <person name="Culley D."/>
            <person name="Daum C."/>
            <person name="Ezra D."/>
            <person name="Gonzalez J."/>
            <person name="Henrissat B."/>
            <person name="Kuo A."/>
            <person name="Liang C."/>
            <person name="Lipzen A."/>
            <person name="Lutzoni F."/>
            <person name="Magnuson J."/>
            <person name="Mondo S."/>
            <person name="Nolan M."/>
            <person name="Ohm R."/>
            <person name="Pangilinan J."/>
            <person name="Park H.-J."/>
            <person name="Ramirez L."/>
            <person name="Alfaro M."/>
            <person name="Sun H."/>
            <person name="Tritt A."/>
            <person name="Yoshinaga Y."/>
            <person name="Zwiers L.-H."/>
            <person name="Turgeon B."/>
            <person name="Goodwin S."/>
            <person name="Spatafora J."/>
            <person name="Crous P."/>
            <person name="Grigoriev I."/>
        </authorList>
    </citation>
    <scope>NUCLEOTIDE SEQUENCE</scope>
    <source>
        <strain evidence="11">CBS 690.94</strain>
    </source>
</reference>
<feature type="repeat" description="Solcar" evidence="10">
    <location>
        <begin position="245"/>
        <end position="334"/>
    </location>
</feature>
<dbReference type="OrthoDB" id="2139348at2759"/>
<dbReference type="FunFam" id="1.50.40.10:FF:000109">
    <property type="entry name" value="Ornithine carrier protein AmcA/Ort1"/>
    <property type="match status" value="1"/>
</dbReference>
<evidence type="ECO:0000313" key="11">
    <source>
        <dbReference type="EMBL" id="KAF2442555.1"/>
    </source>
</evidence>
<dbReference type="GO" id="GO:1990575">
    <property type="term" value="P:mitochondrial L-ornithine transmembrane transport"/>
    <property type="evidence" value="ECO:0007669"/>
    <property type="project" value="TreeGrafter"/>
</dbReference>
<dbReference type="EMBL" id="MU001504">
    <property type="protein sequence ID" value="KAF2442555.1"/>
    <property type="molecule type" value="Genomic_DNA"/>
</dbReference>
<organism evidence="11 12">
    <name type="scientific">Karstenula rhodostoma CBS 690.94</name>
    <dbReference type="NCBI Taxonomy" id="1392251"/>
    <lineage>
        <taxon>Eukaryota</taxon>
        <taxon>Fungi</taxon>
        <taxon>Dikarya</taxon>
        <taxon>Ascomycota</taxon>
        <taxon>Pezizomycotina</taxon>
        <taxon>Dothideomycetes</taxon>
        <taxon>Pleosporomycetidae</taxon>
        <taxon>Pleosporales</taxon>
        <taxon>Massarineae</taxon>
        <taxon>Didymosphaeriaceae</taxon>
        <taxon>Karstenula</taxon>
    </lineage>
</organism>
<feature type="repeat" description="Solcar" evidence="10">
    <location>
        <begin position="37"/>
        <end position="125"/>
    </location>
</feature>
<accession>A0A9P4PCM2</accession>
<evidence type="ECO:0000256" key="10">
    <source>
        <dbReference type="PROSITE-ProRule" id="PRU00282"/>
    </source>
</evidence>
<dbReference type="SUPFAM" id="SSF103506">
    <property type="entry name" value="Mitochondrial carrier"/>
    <property type="match status" value="1"/>
</dbReference>
<keyword evidence="8" id="KW-0496">Mitochondrion</keyword>
<dbReference type="GO" id="GO:0000064">
    <property type="term" value="F:L-ornithine transmembrane transporter activity"/>
    <property type="evidence" value="ECO:0007669"/>
    <property type="project" value="TreeGrafter"/>
</dbReference>
<keyword evidence="5" id="KW-0677">Repeat</keyword>